<dbReference type="HOGENOM" id="CLU_1236852_0_0_1"/>
<keyword evidence="2" id="KW-1185">Reference proteome</keyword>
<organism evidence="1 2">
    <name type="scientific">Solanum tuberosum</name>
    <name type="common">Potato</name>
    <dbReference type="NCBI Taxonomy" id="4113"/>
    <lineage>
        <taxon>Eukaryota</taxon>
        <taxon>Viridiplantae</taxon>
        <taxon>Streptophyta</taxon>
        <taxon>Embryophyta</taxon>
        <taxon>Tracheophyta</taxon>
        <taxon>Spermatophyta</taxon>
        <taxon>Magnoliopsida</taxon>
        <taxon>eudicotyledons</taxon>
        <taxon>Gunneridae</taxon>
        <taxon>Pentapetalae</taxon>
        <taxon>asterids</taxon>
        <taxon>lamiids</taxon>
        <taxon>Solanales</taxon>
        <taxon>Solanaceae</taxon>
        <taxon>Solanoideae</taxon>
        <taxon>Solaneae</taxon>
        <taxon>Solanum</taxon>
    </lineage>
</organism>
<accession>M1E0V0</accession>
<dbReference type="Proteomes" id="UP000011115">
    <property type="component" value="Unassembled WGS sequence"/>
</dbReference>
<dbReference type="AlphaFoldDB" id="M1E0V0"/>
<dbReference type="EnsemblPlants" id="PGSC0003DMT400097540">
    <property type="protein sequence ID" value="PGSC0003DMT400097540"/>
    <property type="gene ID" value="PGSC0003DMG400047111"/>
</dbReference>
<reference evidence="2" key="1">
    <citation type="journal article" date="2011" name="Nature">
        <title>Genome sequence and analysis of the tuber crop potato.</title>
        <authorList>
            <consortium name="The Potato Genome Sequencing Consortium"/>
        </authorList>
    </citation>
    <scope>NUCLEOTIDE SEQUENCE [LARGE SCALE GENOMIC DNA]</scope>
    <source>
        <strain evidence="2">cv. DM1-3 516 R44</strain>
    </source>
</reference>
<reference evidence="1" key="2">
    <citation type="submission" date="2015-06" db="UniProtKB">
        <authorList>
            <consortium name="EnsemblPlants"/>
        </authorList>
    </citation>
    <scope>IDENTIFICATION</scope>
    <source>
        <strain evidence="1">DM1-3 516 R44</strain>
    </source>
</reference>
<dbReference type="PaxDb" id="4113-PGSC0003DMT400097540"/>
<dbReference type="Gramene" id="PGSC0003DMT400097540">
    <property type="protein sequence ID" value="PGSC0003DMT400097540"/>
    <property type="gene ID" value="PGSC0003DMG400047111"/>
</dbReference>
<sequence length="224" mass="25379">MYNFFAATEFSCDDVKVDKHREGNDETKTDNHKVADDLVDQEEIGGDKCAIDEEIGIDCGTEDDETKTDNHKVANDLVDQEEIGGDECAIDEEIDIDCGTKRILELKKVRGKTTCKDIHARNLEERKKVTFDKGQAVGPTVPKDKKKRMWEYINRATKENNEEPSKSEMFIATRTKTGKDLHTDTQVAMAEFQNRQNSGETTDDALRQCLERRSLVELGAMVDQ</sequence>
<evidence type="ECO:0000313" key="1">
    <source>
        <dbReference type="EnsemblPlants" id="PGSC0003DMT400097540"/>
    </source>
</evidence>
<protein>
    <submittedName>
        <fullName evidence="1">Uncharacterized protein</fullName>
    </submittedName>
</protein>
<evidence type="ECO:0000313" key="2">
    <source>
        <dbReference type="Proteomes" id="UP000011115"/>
    </source>
</evidence>
<proteinExistence type="predicted"/>
<dbReference type="InParanoid" id="M1E0V0"/>
<name>M1E0V0_SOLTU</name>